<evidence type="ECO:0000313" key="3">
    <source>
        <dbReference type="EMBL" id="CAD8504353.1"/>
    </source>
</evidence>
<feature type="compositionally biased region" description="Basic and acidic residues" evidence="2">
    <location>
        <begin position="419"/>
        <end position="434"/>
    </location>
</feature>
<dbReference type="CDD" id="cd00030">
    <property type="entry name" value="C2"/>
    <property type="match status" value="1"/>
</dbReference>
<accession>A0A7S0HWV0</accession>
<feature type="coiled-coil region" evidence="1">
    <location>
        <begin position="192"/>
        <end position="219"/>
    </location>
</feature>
<organism evidence="3">
    <name type="scientific">Hanusia phi</name>
    <dbReference type="NCBI Taxonomy" id="3032"/>
    <lineage>
        <taxon>Eukaryota</taxon>
        <taxon>Cryptophyceae</taxon>
        <taxon>Pyrenomonadales</taxon>
        <taxon>Geminigeraceae</taxon>
        <taxon>Hanusia</taxon>
    </lineage>
</organism>
<reference evidence="3" key="1">
    <citation type="submission" date="2021-01" db="EMBL/GenBank/DDBJ databases">
        <authorList>
            <person name="Corre E."/>
            <person name="Pelletier E."/>
            <person name="Niang G."/>
            <person name="Scheremetjew M."/>
            <person name="Finn R."/>
            <person name="Kale V."/>
            <person name="Holt S."/>
            <person name="Cochrane G."/>
            <person name="Meng A."/>
            <person name="Brown T."/>
            <person name="Cohen L."/>
        </authorList>
    </citation>
    <scope>NUCLEOTIDE SEQUENCE</scope>
    <source>
        <strain evidence="3">CCMP325</strain>
    </source>
</reference>
<dbReference type="Gene3D" id="2.60.40.150">
    <property type="entry name" value="C2 domain"/>
    <property type="match status" value="1"/>
</dbReference>
<proteinExistence type="predicted"/>
<protein>
    <recommendedName>
        <fullName evidence="4">C2 domain-containing protein</fullName>
    </recommendedName>
</protein>
<evidence type="ECO:0000256" key="2">
    <source>
        <dbReference type="SAM" id="MobiDB-lite"/>
    </source>
</evidence>
<dbReference type="EMBL" id="HBEO01031702">
    <property type="protein sequence ID" value="CAD8504353.1"/>
    <property type="molecule type" value="Transcribed_RNA"/>
</dbReference>
<feature type="coiled-coil region" evidence="1">
    <location>
        <begin position="33"/>
        <end position="60"/>
    </location>
</feature>
<sequence>MSASSHCSQNLLDRLASLEHVNRVASMNSESLLSCLSEALQVCEQAIEDLERLLAVLGAQQQRYVELKDISMQLDSSVCGFSGCVSDMEAMVTLTESAWRDVKGSMSVKLKMMLSDLRVCETISLDASDPTEMEQLLQRIDELTCAKSKAEENLKLRSSEVFELRREIEALSASKIRASEQGTSATRSAVHSSDSKEELQALQLKLSKLDQDNQELSRLLVDFDSEQIAMKDFLEQQTNTFKSFVLCLVEYLSPGNSCTREDMQQHLADMLKFVDFSQGSDPTSADALQGSILALADLHPRHDQTEASQLKRELRDVAAALDHAVALHQEWLSSQACLLCESLTGDQGTSINADTTLLNTPDKDKPWQVVGELVSVSSAFKPPKELMTPPTPKSGNVDESRRSSLRPVQILSPPPSSPDHLDSSRGEEPKRSQDSEVAAPTDSPKLSAKSPWTPTTGRRGKLPPLRVTAVSAVNLRAHADQVYCRMRLNRETWHTALTPADRDPEWDESHVFQPDRVTRDLHVAILTGQHDLLGHVSVSLWDAGLQGMWDEGARARKALEVMSVDGASVKGVGGRPVLLHLDFSLDEEAK</sequence>
<keyword evidence="1" id="KW-0175">Coiled coil</keyword>
<feature type="region of interest" description="Disordered" evidence="2">
    <location>
        <begin position="381"/>
        <end position="464"/>
    </location>
</feature>
<dbReference type="AlphaFoldDB" id="A0A7S0HWV0"/>
<name>A0A7S0HWV0_9CRYP</name>
<evidence type="ECO:0008006" key="4">
    <source>
        <dbReference type="Google" id="ProtNLM"/>
    </source>
</evidence>
<dbReference type="InterPro" id="IPR035892">
    <property type="entry name" value="C2_domain_sf"/>
</dbReference>
<gene>
    <name evidence="3" type="ORF">HPHI1048_LOCUS21488</name>
</gene>
<evidence type="ECO:0000256" key="1">
    <source>
        <dbReference type="SAM" id="Coils"/>
    </source>
</evidence>
<dbReference type="SUPFAM" id="SSF49562">
    <property type="entry name" value="C2 domain (Calcium/lipid-binding domain, CaLB)"/>
    <property type="match status" value="1"/>
</dbReference>